<feature type="compositionally biased region" description="Acidic residues" evidence="1">
    <location>
        <begin position="237"/>
        <end position="247"/>
    </location>
</feature>
<dbReference type="AlphaFoldDB" id="A0A8X7SYW8"/>
<comment type="caution">
    <text evidence="2">The sequence shown here is derived from an EMBL/GenBank/DDBJ whole genome shotgun (WGS) entry which is preliminary data.</text>
</comment>
<keyword evidence="3" id="KW-1185">Reference proteome</keyword>
<feature type="region of interest" description="Disordered" evidence="1">
    <location>
        <begin position="218"/>
        <end position="256"/>
    </location>
</feature>
<dbReference type="EMBL" id="LWDE02000151">
    <property type="protein sequence ID" value="KAE8252570.1"/>
    <property type="molecule type" value="Genomic_DNA"/>
</dbReference>
<evidence type="ECO:0000313" key="3">
    <source>
        <dbReference type="Proteomes" id="UP000077684"/>
    </source>
</evidence>
<feature type="region of interest" description="Disordered" evidence="1">
    <location>
        <begin position="1"/>
        <end position="45"/>
    </location>
</feature>
<feature type="compositionally biased region" description="Polar residues" evidence="1">
    <location>
        <begin position="1"/>
        <end position="20"/>
    </location>
</feature>
<gene>
    <name evidence="2" type="ORF">A4X06_0g2098</name>
</gene>
<name>A0A8X7SYW8_9BASI</name>
<organism evidence="2 3">
    <name type="scientific">Tilletia controversa</name>
    <name type="common">dwarf bunt fungus</name>
    <dbReference type="NCBI Taxonomy" id="13291"/>
    <lineage>
        <taxon>Eukaryota</taxon>
        <taxon>Fungi</taxon>
        <taxon>Dikarya</taxon>
        <taxon>Basidiomycota</taxon>
        <taxon>Ustilaginomycotina</taxon>
        <taxon>Exobasidiomycetes</taxon>
        <taxon>Tilletiales</taxon>
        <taxon>Tilletiaceae</taxon>
        <taxon>Tilletia</taxon>
    </lineage>
</organism>
<sequence>MNGNKRSAFTDAGPSQQTPASKRPKVGEGDGGNKPDANPTPSPAADRFFRVPELVKIVAEYVCRERVDLISLAAVCKSSRMPALQVWATHLDIPLDAAEKRFQLFDRHEALLHSVRFLRIRAGINEYARVSQHTGSAKDRGEKLWQAFIKLLTLMSKVKGRERGPFIDLSFAVRDSRRIREAFDRIASAGRIVAIRLVLTALIDDELHADSSDSKAGILDKKDDVKNDNNDDHDQSSEDGSDADSDEGSVKWTERKQQDAEVMWTSSWLALSELVAAIQADATAKGGPGLQVFQLGNKEQVRVLCYGIWEGPNWLLWPCRIPMRFWSSLAHNNSSTLRELSLTLSGTDNLASILDLFSLPKLETFSLLYVGTLYYVDRLEAFLSRHLHLEALSVVVQNDHRRLTLSLQQTFPNLRWLDVDCNLPPERQVLRFIKRHPSLQGIDAPVVIKWAAHAHDVDDSTPIYDNVRTLRVDDLQRYKEIVNGGGRPSQVILIRDDWRGPGMTDFVASKWWLDREDVAHALTCLQSNYCGQTLDDLIFCLRLTSDNKALPNLTELAVYKLNPLDEKGLGSLFVVLSLARALRVLRVSERFEHELDEAEVFQHNNSSFFCNADEMLVNCRFPAAFEYFQWTGVHRGDPTYFRFLPTHDATSAPTSASSEEGAALIKRGRLQRIPSMFRAKISPIGIWDATFDPFRASTILNHSGVFPSLAL</sequence>
<feature type="compositionally biased region" description="Basic and acidic residues" evidence="1">
    <location>
        <begin position="218"/>
        <end position="236"/>
    </location>
</feature>
<evidence type="ECO:0000313" key="2">
    <source>
        <dbReference type="EMBL" id="KAE8252570.1"/>
    </source>
</evidence>
<reference evidence="2" key="2">
    <citation type="journal article" date="2019" name="IMA Fungus">
        <title>Genome sequencing and comparison of five Tilletia species to identify candidate genes for the detection of regulated species infecting wheat.</title>
        <authorList>
            <person name="Nguyen H.D.T."/>
            <person name="Sultana T."/>
            <person name="Kesanakurti P."/>
            <person name="Hambleton S."/>
        </authorList>
    </citation>
    <scope>NUCLEOTIDE SEQUENCE</scope>
    <source>
        <strain evidence="2">DAOMC 236426</strain>
    </source>
</reference>
<proteinExistence type="predicted"/>
<reference evidence="2" key="1">
    <citation type="submission" date="2016-04" db="EMBL/GenBank/DDBJ databases">
        <authorList>
            <person name="Nguyen H.D."/>
            <person name="Samba Siva P."/>
            <person name="Cullis J."/>
            <person name="Levesque C.A."/>
            <person name="Hambleton S."/>
        </authorList>
    </citation>
    <scope>NUCLEOTIDE SEQUENCE</scope>
    <source>
        <strain evidence="2">DAOMC 236426</strain>
    </source>
</reference>
<accession>A0A8X7SYW8</accession>
<dbReference type="Proteomes" id="UP000077684">
    <property type="component" value="Unassembled WGS sequence"/>
</dbReference>
<evidence type="ECO:0000256" key="1">
    <source>
        <dbReference type="SAM" id="MobiDB-lite"/>
    </source>
</evidence>
<protein>
    <submittedName>
        <fullName evidence="2">Uncharacterized protein</fullName>
    </submittedName>
</protein>